<dbReference type="Gene3D" id="3.40.30.10">
    <property type="entry name" value="Glutaredoxin"/>
    <property type="match status" value="1"/>
</dbReference>
<dbReference type="PANTHER" id="PTHR42673">
    <property type="entry name" value="MALEYLACETOACETATE ISOMERASE"/>
    <property type="match status" value="1"/>
</dbReference>
<dbReference type="InterPro" id="IPR004045">
    <property type="entry name" value="Glutathione_S-Trfase_N"/>
</dbReference>
<evidence type="ECO:0000259" key="1">
    <source>
        <dbReference type="Pfam" id="PF13417"/>
    </source>
</evidence>
<dbReference type="InterPro" id="IPR036282">
    <property type="entry name" value="Glutathione-S-Trfase_C_sf"/>
</dbReference>
<reference evidence="3 4" key="1">
    <citation type="submission" date="2024-04" db="EMBL/GenBank/DDBJ databases">
        <title>Symmetric and asymmetric DNA N6-adenine methylation regulates different biological responses in Mucorales.</title>
        <authorList>
            <consortium name="Lawrence Berkeley National Laboratory"/>
            <person name="Lax C."/>
            <person name="Mondo S.J."/>
            <person name="Osorio-Concepcion M."/>
            <person name="Muszewska A."/>
            <person name="Corrochano-Luque M."/>
            <person name="Gutierrez G."/>
            <person name="Riley R."/>
            <person name="Lipzen A."/>
            <person name="Guo J."/>
            <person name="Hundley H."/>
            <person name="Amirebrahimi M."/>
            <person name="Ng V."/>
            <person name="Lorenzo-Gutierrez D."/>
            <person name="Binder U."/>
            <person name="Yang J."/>
            <person name="Song Y."/>
            <person name="Canovas D."/>
            <person name="Navarro E."/>
            <person name="Freitag M."/>
            <person name="Gabaldon T."/>
            <person name="Grigoriev I.V."/>
            <person name="Corrochano L.M."/>
            <person name="Nicolas F.E."/>
            <person name="Garre V."/>
        </authorList>
    </citation>
    <scope>NUCLEOTIDE SEQUENCE [LARGE SCALE GENOMIC DNA]</scope>
    <source>
        <strain evidence="3 4">L51</strain>
    </source>
</reference>
<evidence type="ECO:0000313" key="4">
    <source>
        <dbReference type="Proteomes" id="UP001448207"/>
    </source>
</evidence>
<dbReference type="EMBL" id="JBCLYO010000006">
    <property type="protein sequence ID" value="KAL0087925.1"/>
    <property type="molecule type" value="Genomic_DNA"/>
</dbReference>
<dbReference type="SUPFAM" id="SSF52833">
    <property type="entry name" value="Thioredoxin-like"/>
    <property type="match status" value="1"/>
</dbReference>
<accession>A0ABR3B2F3</accession>
<proteinExistence type="predicted"/>
<dbReference type="InterPro" id="IPR054416">
    <property type="entry name" value="GST_UstS-like_C"/>
</dbReference>
<dbReference type="InterPro" id="IPR036249">
    <property type="entry name" value="Thioredoxin-like_sf"/>
</dbReference>
<protein>
    <recommendedName>
        <fullName evidence="5">GST N-terminal domain-containing protein</fullName>
    </recommendedName>
</protein>
<dbReference type="Pfam" id="PF22041">
    <property type="entry name" value="GST_C_7"/>
    <property type="match status" value="1"/>
</dbReference>
<evidence type="ECO:0008006" key="5">
    <source>
        <dbReference type="Google" id="ProtNLM"/>
    </source>
</evidence>
<dbReference type="SUPFAM" id="SSF47616">
    <property type="entry name" value="GST C-terminal domain-like"/>
    <property type="match status" value="1"/>
</dbReference>
<name>A0ABR3B2F3_PHYBL</name>
<dbReference type="Gene3D" id="1.20.1050.10">
    <property type="match status" value="1"/>
</dbReference>
<feature type="domain" description="GST N-terminal" evidence="1">
    <location>
        <begin position="18"/>
        <end position="92"/>
    </location>
</feature>
<evidence type="ECO:0000313" key="3">
    <source>
        <dbReference type="EMBL" id="KAL0087925.1"/>
    </source>
</evidence>
<sequence length="241" mass="28250">MRPIKFYDVTLKGLSRVSWSPNTCKIRYALNLKNIPYETVWISLSQIFSEIPKVTKSADGPTAPIIFDENNDIAVQDSWKIIKYLETTYPNSPKLLHGNEGLHYLFYQYCENELYDPIFRLNCLDIWRRAGSKGVQSAFRRIREEKYNMTLEDVYESWPEHVKEANKALEPIRKTLSEYPYLSGDKVSWADIVVASYLHTADVLRNDIFTAHILNGVKNDTTFSNWYMKMTKHLRYDESKL</sequence>
<feature type="domain" description="Glutathione S-transferase UstS-like C-terminal" evidence="2">
    <location>
        <begin position="102"/>
        <end position="204"/>
    </location>
</feature>
<dbReference type="PANTHER" id="PTHR42673:SF4">
    <property type="entry name" value="MALEYLACETOACETATE ISOMERASE"/>
    <property type="match status" value="1"/>
</dbReference>
<comment type="caution">
    <text evidence="3">The sequence shown here is derived from an EMBL/GenBank/DDBJ whole genome shotgun (WGS) entry which is preliminary data.</text>
</comment>
<organism evidence="3 4">
    <name type="scientific">Phycomyces blakesleeanus</name>
    <dbReference type="NCBI Taxonomy" id="4837"/>
    <lineage>
        <taxon>Eukaryota</taxon>
        <taxon>Fungi</taxon>
        <taxon>Fungi incertae sedis</taxon>
        <taxon>Mucoromycota</taxon>
        <taxon>Mucoromycotina</taxon>
        <taxon>Mucoromycetes</taxon>
        <taxon>Mucorales</taxon>
        <taxon>Phycomycetaceae</taxon>
        <taxon>Phycomyces</taxon>
    </lineage>
</organism>
<dbReference type="Pfam" id="PF13417">
    <property type="entry name" value="GST_N_3"/>
    <property type="match status" value="1"/>
</dbReference>
<evidence type="ECO:0000259" key="2">
    <source>
        <dbReference type="Pfam" id="PF22041"/>
    </source>
</evidence>
<dbReference type="Proteomes" id="UP001448207">
    <property type="component" value="Unassembled WGS sequence"/>
</dbReference>
<keyword evidence="4" id="KW-1185">Reference proteome</keyword>
<gene>
    <name evidence="3" type="ORF">J3Q64DRAFT_1676620</name>
</gene>